<keyword evidence="2" id="KW-1185">Reference proteome</keyword>
<evidence type="ECO:0000313" key="2">
    <source>
        <dbReference type="Proteomes" id="UP000717328"/>
    </source>
</evidence>
<organism evidence="1 2">
    <name type="scientific">Sphagnurus paluster</name>
    <dbReference type="NCBI Taxonomy" id="117069"/>
    <lineage>
        <taxon>Eukaryota</taxon>
        <taxon>Fungi</taxon>
        <taxon>Dikarya</taxon>
        <taxon>Basidiomycota</taxon>
        <taxon>Agaricomycotina</taxon>
        <taxon>Agaricomycetes</taxon>
        <taxon>Agaricomycetidae</taxon>
        <taxon>Agaricales</taxon>
        <taxon>Tricholomatineae</taxon>
        <taxon>Lyophyllaceae</taxon>
        <taxon>Sphagnurus</taxon>
    </lineage>
</organism>
<dbReference type="Gene3D" id="1.20.1280.50">
    <property type="match status" value="1"/>
</dbReference>
<evidence type="ECO:0008006" key="3">
    <source>
        <dbReference type="Google" id="ProtNLM"/>
    </source>
</evidence>
<dbReference type="OrthoDB" id="3268380at2759"/>
<accession>A0A9P7K3Y0</accession>
<reference evidence="1" key="2">
    <citation type="submission" date="2021-10" db="EMBL/GenBank/DDBJ databases">
        <title>Phylogenomics reveals ancestral predisposition of the termite-cultivated fungus Termitomyces towards a domesticated lifestyle.</title>
        <authorList>
            <person name="Auxier B."/>
            <person name="Grum-Grzhimaylo A."/>
            <person name="Cardenas M.E."/>
            <person name="Lodge J.D."/>
            <person name="Laessoe T."/>
            <person name="Pedersen O."/>
            <person name="Smith M.E."/>
            <person name="Kuyper T.W."/>
            <person name="Franco-Molano E.A."/>
            <person name="Baroni T.J."/>
            <person name="Aanen D.K."/>
        </authorList>
    </citation>
    <scope>NUCLEOTIDE SEQUENCE</scope>
    <source>
        <strain evidence="1">D49</strain>
    </source>
</reference>
<dbReference type="Gene3D" id="3.80.10.10">
    <property type="entry name" value="Ribonuclease Inhibitor"/>
    <property type="match status" value="1"/>
</dbReference>
<dbReference type="EMBL" id="JABCKI010005846">
    <property type="protein sequence ID" value="KAG5637256.1"/>
    <property type="molecule type" value="Genomic_DNA"/>
</dbReference>
<evidence type="ECO:0000313" key="1">
    <source>
        <dbReference type="EMBL" id="KAG5637256.1"/>
    </source>
</evidence>
<dbReference type="Proteomes" id="UP000717328">
    <property type="component" value="Unassembled WGS sequence"/>
</dbReference>
<dbReference type="PANTHER" id="PTHR38926:SF5">
    <property type="entry name" value="F-BOX AND LEUCINE-RICH REPEAT PROTEIN 6"/>
    <property type="match status" value="1"/>
</dbReference>
<dbReference type="PANTHER" id="PTHR38926">
    <property type="entry name" value="F-BOX DOMAIN CONTAINING PROTEIN, EXPRESSED"/>
    <property type="match status" value="1"/>
</dbReference>
<dbReference type="AlphaFoldDB" id="A0A9P7K3Y0"/>
<name>A0A9P7K3Y0_9AGAR</name>
<gene>
    <name evidence="1" type="ORF">H0H81_005220</name>
</gene>
<protein>
    <recommendedName>
        <fullName evidence="3">F-box domain-containing protein</fullName>
    </recommendedName>
</protein>
<comment type="caution">
    <text evidence="1">The sequence shown here is derived from an EMBL/GenBank/DDBJ whole genome shotgun (WGS) entry which is preliminary data.</text>
</comment>
<reference evidence="1" key="1">
    <citation type="submission" date="2021-02" db="EMBL/GenBank/DDBJ databases">
        <authorList>
            <person name="Nieuwenhuis M."/>
            <person name="Van De Peppel L.J.J."/>
        </authorList>
    </citation>
    <scope>NUCLEOTIDE SEQUENCE</scope>
    <source>
        <strain evidence="1">D49</strain>
    </source>
</reference>
<dbReference type="SUPFAM" id="SSF52047">
    <property type="entry name" value="RNI-like"/>
    <property type="match status" value="1"/>
</dbReference>
<sequence length="641" mass="71729">MSSINGEGEESISWRKVKSQQNQIGEVEALSEDIIRELETQAVTNGKVWKPEFESTPAAREFVDPILRTNYPPSQEAILSLKTSLAQKADNIEAIDHNLFRLQLKMNDLIKEFKVLTDAREFEEVQYNFRKYLLSPVRRIPPEILVRIFQYAVYTEGARKMASTIPSFIRRTSSPLVLSQVCSTWRYAAFGLPTFWNDLDMTISSWKRLQPGTITAEVTAWFHRASGVRPLNLALIVRAHPNGAVVEDLSQSLTMWGHRLRHLTITFLGGLVSPLDPFLSSSAGSLTSLEELHLSMDDSSNETPVSSPVTVFNNSPLLRTVSISGFSHSMLSNASLLLLPWAQIHKLEVTGRITVQSFVTVLFQCQQLRSATFTRIDLSETIKDPTRPRLSSIPQTFAQLEELHIALAGKEDEETALFIEDVLPLLDLPRLHTLKLSGSTHLIPSAFPMFALIPGLIDCAHTLRHLSLCLFDASSQELIGLLSSCAVLETLALFDFSFSPMALLRAINSACSFPCLREFTLAFAQFKAMPLNLIDFEEELFSFAKAPSRASLCTLKIQISRDLSDTRETDAMRAMGAELSTRLEGIQFELDVEATIISIWRTFGIKDVEWCACFSAWPIARTSNHSSRMLSRLAGVMLHTS</sequence>
<proteinExistence type="predicted"/>
<dbReference type="InterPro" id="IPR032675">
    <property type="entry name" value="LRR_dom_sf"/>
</dbReference>